<accession>A0A9D2JHG1</accession>
<evidence type="ECO:0000259" key="1">
    <source>
        <dbReference type="Pfam" id="PF00156"/>
    </source>
</evidence>
<reference evidence="2" key="2">
    <citation type="submission" date="2021-04" db="EMBL/GenBank/DDBJ databases">
        <authorList>
            <person name="Gilroy R."/>
        </authorList>
    </citation>
    <scope>NUCLEOTIDE SEQUENCE</scope>
    <source>
        <strain evidence="2">3436</strain>
    </source>
</reference>
<dbReference type="CDD" id="cd06223">
    <property type="entry name" value="PRTases_typeI"/>
    <property type="match status" value="1"/>
</dbReference>
<feature type="domain" description="Phosphoribosyltransferase" evidence="1">
    <location>
        <begin position="44"/>
        <end position="162"/>
    </location>
</feature>
<evidence type="ECO:0000313" key="2">
    <source>
        <dbReference type="EMBL" id="HIZ49387.1"/>
    </source>
</evidence>
<name>A0A9D2JHG1_9FIRM</name>
<dbReference type="Proteomes" id="UP000824031">
    <property type="component" value="Unassembled WGS sequence"/>
</dbReference>
<dbReference type="SUPFAM" id="SSF53271">
    <property type="entry name" value="PRTase-like"/>
    <property type="match status" value="1"/>
</dbReference>
<dbReference type="InterPro" id="IPR029057">
    <property type="entry name" value="PRTase-like"/>
</dbReference>
<organism evidence="2 3">
    <name type="scientific">Candidatus Gemmiger excrementavium</name>
    <dbReference type="NCBI Taxonomy" id="2838608"/>
    <lineage>
        <taxon>Bacteria</taxon>
        <taxon>Bacillati</taxon>
        <taxon>Bacillota</taxon>
        <taxon>Clostridia</taxon>
        <taxon>Eubacteriales</taxon>
        <taxon>Gemmiger</taxon>
    </lineage>
</organism>
<evidence type="ECO:0000313" key="3">
    <source>
        <dbReference type="Proteomes" id="UP000824031"/>
    </source>
</evidence>
<sequence>MAMNLVKLPTGRTNLMLRVSTGHYATSHSHINYYIDVTLTKSRLSEARAAAAELIKEYTLNTIVDTILCLDGTEVIAACMASELTKAGFSNMNAHQTIYVVTPEHTVGSQLLFRENTAPMIAGKHVLVVAASVTTGYTVQSAVEAINYYGGTPVGIAALFATQKECAGFPITSIFDPNDLPDYQSYDAHACPWCKAGQKIDALVNSYGYSSL</sequence>
<reference evidence="2" key="1">
    <citation type="journal article" date="2021" name="PeerJ">
        <title>Extensive microbial diversity within the chicken gut microbiome revealed by metagenomics and culture.</title>
        <authorList>
            <person name="Gilroy R."/>
            <person name="Ravi A."/>
            <person name="Getino M."/>
            <person name="Pursley I."/>
            <person name="Horton D.L."/>
            <person name="Alikhan N.F."/>
            <person name="Baker D."/>
            <person name="Gharbi K."/>
            <person name="Hall N."/>
            <person name="Watson M."/>
            <person name="Adriaenssens E.M."/>
            <person name="Foster-Nyarko E."/>
            <person name="Jarju S."/>
            <person name="Secka A."/>
            <person name="Antonio M."/>
            <person name="Oren A."/>
            <person name="Chaudhuri R.R."/>
            <person name="La Ragione R."/>
            <person name="Hildebrand F."/>
            <person name="Pallen M.J."/>
        </authorList>
    </citation>
    <scope>NUCLEOTIDE SEQUENCE</scope>
    <source>
        <strain evidence="2">3436</strain>
    </source>
</reference>
<dbReference type="EMBL" id="DXBO01000175">
    <property type="protein sequence ID" value="HIZ49387.1"/>
    <property type="molecule type" value="Genomic_DNA"/>
</dbReference>
<protein>
    <submittedName>
        <fullName evidence="2">Orotate phosphoribosyltransferase</fullName>
    </submittedName>
</protein>
<comment type="caution">
    <text evidence="2">The sequence shown here is derived from an EMBL/GenBank/DDBJ whole genome shotgun (WGS) entry which is preliminary data.</text>
</comment>
<dbReference type="Pfam" id="PF00156">
    <property type="entry name" value="Pribosyltran"/>
    <property type="match status" value="1"/>
</dbReference>
<gene>
    <name evidence="2" type="ORF">H9810_11790</name>
</gene>
<dbReference type="GO" id="GO:0016757">
    <property type="term" value="F:glycosyltransferase activity"/>
    <property type="evidence" value="ECO:0007669"/>
    <property type="project" value="UniProtKB-KW"/>
</dbReference>
<keyword evidence="2" id="KW-0328">Glycosyltransferase</keyword>
<dbReference type="InterPro" id="IPR000836">
    <property type="entry name" value="PRTase_dom"/>
</dbReference>
<proteinExistence type="predicted"/>
<keyword evidence="2" id="KW-0808">Transferase</keyword>
<dbReference type="Gene3D" id="3.40.50.2020">
    <property type="match status" value="1"/>
</dbReference>
<dbReference type="AlphaFoldDB" id="A0A9D2JHG1"/>